<organism evidence="1">
    <name type="scientific">Salinispirillum sp. LH 10-3-1</name>
    <dbReference type="NCBI Taxonomy" id="2952525"/>
    <lineage>
        <taxon>Bacteria</taxon>
        <taxon>Pseudomonadati</taxon>
        <taxon>Pseudomonadota</taxon>
        <taxon>Gammaproteobacteria</taxon>
        <taxon>Oceanospirillales</taxon>
        <taxon>Saccharospirillaceae</taxon>
        <taxon>Salinispirillum</taxon>
    </lineage>
</organism>
<gene>
    <name evidence="1" type="ORF">NFC81_04470</name>
</gene>
<protein>
    <submittedName>
        <fullName evidence="1">Uncharacterized protein</fullName>
    </submittedName>
</protein>
<accession>A0AB38YI35</accession>
<sequence>MSHIALQKQSNADLEWNLALTGSRQSAIEFVMHFESRLCVYSASVEQLYTNYTINFASRADSPMVILPNPYAFHDTYSHVSASAVRDTGLFIIPGETVGKQGLHLISRHKQKNVSAAPIPFRHALKKILATQDGQDPFLPILVKGDLREFDARTPCLHLHRLKLPELKSMSGFERQSIKRAINQKLYVLYKHADRINLTR</sequence>
<proteinExistence type="predicted"/>
<reference evidence="1" key="1">
    <citation type="submission" date="2022-07" db="EMBL/GenBank/DDBJ databases">
        <title>Complete genome sequence of Salinispirillum sp. LH10-3-1 capable of multiple carbohydrate inversion isolated from a soda lake.</title>
        <authorList>
            <person name="Liu J."/>
            <person name="Zhai Y."/>
            <person name="Zhang H."/>
            <person name="Yang H."/>
            <person name="Qu J."/>
            <person name="Li J."/>
        </authorList>
    </citation>
    <scope>NUCLEOTIDE SEQUENCE</scope>
    <source>
        <strain evidence="1">LH 10-3-1</strain>
    </source>
</reference>
<dbReference type="AlphaFoldDB" id="A0AB38YI35"/>
<dbReference type="RefSeq" id="WP_304996335.1">
    <property type="nucleotide sequence ID" value="NZ_CP101717.1"/>
</dbReference>
<evidence type="ECO:0000313" key="1">
    <source>
        <dbReference type="EMBL" id="WLD59044.1"/>
    </source>
</evidence>
<dbReference type="EMBL" id="CP101717">
    <property type="protein sequence ID" value="WLD59044.1"/>
    <property type="molecule type" value="Genomic_DNA"/>
</dbReference>
<name>A0AB38YI35_9GAMM</name>